<organism evidence="2 3">
    <name type="scientific">Eragrostis curvula</name>
    <name type="common">weeping love grass</name>
    <dbReference type="NCBI Taxonomy" id="38414"/>
    <lineage>
        <taxon>Eukaryota</taxon>
        <taxon>Viridiplantae</taxon>
        <taxon>Streptophyta</taxon>
        <taxon>Embryophyta</taxon>
        <taxon>Tracheophyta</taxon>
        <taxon>Spermatophyta</taxon>
        <taxon>Magnoliopsida</taxon>
        <taxon>Liliopsida</taxon>
        <taxon>Poales</taxon>
        <taxon>Poaceae</taxon>
        <taxon>PACMAD clade</taxon>
        <taxon>Chloridoideae</taxon>
        <taxon>Eragrostideae</taxon>
        <taxon>Eragrostidinae</taxon>
        <taxon>Eragrostis</taxon>
    </lineage>
</organism>
<proteinExistence type="predicted"/>
<dbReference type="Proteomes" id="UP000324897">
    <property type="component" value="Chromosome 1"/>
</dbReference>
<evidence type="ECO:0000313" key="3">
    <source>
        <dbReference type="Proteomes" id="UP000324897"/>
    </source>
</evidence>
<protein>
    <submittedName>
        <fullName evidence="2">Uncharacterized protein</fullName>
    </submittedName>
</protein>
<feature type="compositionally biased region" description="Basic and acidic residues" evidence="1">
    <location>
        <begin position="22"/>
        <end position="31"/>
    </location>
</feature>
<comment type="caution">
    <text evidence="2">The sequence shown here is derived from an EMBL/GenBank/DDBJ whole genome shotgun (WGS) entry which is preliminary data.</text>
</comment>
<feature type="non-terminal residue" evidence="2">
    <location>
        <position position="1"/>
    </location>
</feature>
<feature type="region of interest" description="Disordered" evidence="1">
    <location>
        <begin position="1"/>
        <end position="31"/>
    </location>
</feature>
<dbReference type="Gramene" id="TVU30299">
    <property type="protein sequence ID" value="TVU30299"/>
    <property type="gene ID" value="EJB05_21909"/>
</dbReference>
<reference evidence="2 3" key="1">
    <citation type="journal article" date="2019" name="Sci. Rep.">
        <title>A high-quality genome of Eragrostis curvula grass provides insights into Poaceae evolution and supports new strategies to enhance forage quality.</title>
        <authorList>
            <person name="Carballo J."/>
            <person name="Santos B.A.C.M."/>
            <person name="Zappacosta D."/>
            <person name="Garbus I."/>
            <person name="Selva J.P."/>
            <person name="Gallo C.A."/>
            <person name="Diaz A."/>
            <person name="Albertini E."/>
            <person name="Caccamo M."/>
            <person name="Echenique V."/>
        </authorList>
    </citation>
    <scope>NUCLEOTIDE SEQUENCE [LARGE SCALE GENOMIC DNA]</scope>
    <source>
        <strain evidence="3">cv. Victoria</strain>
        <tissue evidence="2">Leaf</tissue>
    </source>
</reference>
<dbReference type="EMBL" id="RWGY01000011">
    <property type="protein sequence ID" value="TVU30299.1"/>
    <property type="molecule type" value="Genomic_DNA"/>
</dbReference>
<gene>
    <name evidence="2" type="ORF">EJB05_21909</name>
</gene>
<evidence type="ECO:0000256" key="1">
    <source>
        <dbReference type="SAM" id="MobiDB-lite"/>
    </source>
</evidence>
<keyword evidence="3" id="KW-1185">Reference proteome</keyword>
<sequence>MAHTGVALEWHPSRVASSPKIEQTRRCAPTHESDRALAASLFTRTLPPPQRHSLRSRFLPLRPELSIAGTEGRQV</sequence>
<evidence type="ECO:0000313" key="2">
    <source>
        <dbReference type="EMBL" id="TVU30299.1"/>
    </source>
</evidence>
<accession>A0A5J9V2E2</accession>
<name>A0A5J9V2E2_9POAL</name>
<dbReference type="AlphaFoldDB" id="A0A5J9V2E2"/>